<sequence length="481" mass="55163">MSVTIGGKTVTFARNVCEDDKDEETEEDEIETSEDENDLRPPKLDIPRPPAGYSRQLGELYLVKKVFFLWGWFPTFTEAGLNFIAKGEGTITTKSSLISSLEFSNERWAFESITFMGIVPVSETRQLFGRWDRLRFRDVKVGVHFNYIKSVSQLEYIKKSPTWFPQRVWTSYPMLSPYYLKSAQQINVAVAPIVFNQIEPETGNYISHQLYQRYISWCLYLVPLPYTENLSEPEPPPSLPILPDDMDKNCCEDLIKMTREIHKALGVRKLLDKSFQVPSNMMIPEGKGNHANKDYLEIMSDLFKTIDNYGFDAPVTVKVQDTNKAQKGDQSIELKFNSLGAILKAQTELLIELKGDSANRLNIQIRLAYIMTRMYRTLAKLYYRTSAILDGLGIPIISKVVTLPIEFNVFGKKHWGAGKGFGKDSKKGQEPKLDLNDEDTTEAMLPDLLEIHDYEIEVDEFRFKSTDLYEIILNMAAKMRT</sequence>
<gene>
    <name evidence="2" type="ORF">NIES46_47840</name>
</gene>
<protein>
    <submittedName>
        <fullName evidence="2">Uncharacterized protein</fullName>
    </submittedName>
</protein>
<reference evidence="2 3" key="1">
    <citation type="journal article" date="2019" name="J Genomics">
        <title>The Draft Genome of a Hydrogen-producing Cyanobacterium, Arthrospira platensis NIES-46.</title>
        <authorList>
            <person name="Suzuki S."/>
            <person name="Yamaguchi H."/>
            <person name="Kawachi M."/>
        </authorList>
    </citation>
    <scope>NUCLEOTIDE SEQUENCE [LARGE SCALE GENOMIC DNA]</scope>
    <source>
        <strain evidence="2 3">NIES-46</strain>
    </source>
</reference>
<dbReference type="Proteomes" id="UP000326169">
    <property type="component" value="Unassembled WGS sequence"/>
</dbReference>
<dbReference type="EMBL" id="BIMW01000244">
    <property type="protein sequence ID" value="GCE96711.1"/>
    <property type="molecule type" value="Genomic_DNA"/>
</dbReference>
<evidence type="ECO:0000313" key="3">
    <source>
        <dbReference type="Proteomes" id="UP000326169"/>
    </source>
</evidence>
<feature type="compositionally biased region" description="Acidic residues" evidence="1">
    <location>
        <begin position="19"/>
        <end position="37"/>
    </location>
</feature>
<accession>A0A5M3TF09</accession>
<comment type="caution">
    <text evidence="2">The sequence shown here is derived from an EMBL/GenBank/DDBJ whole genome shotgun (WGS) entry which is preliminary data.</text>
</comment>
<proteinExistence type="predicted"/>
<feature type="region of interest" description="Disordered" evidence="1">
    <location>
        <begin position="15"/>
        <end position="47"/>
    </location>
</feature>
<name>A0A5M3TF09_LIMPL</name>
<organism evidence="2 3">
    <name type="scientific">Limnospira platensis NIES-46</name>
    <dbReference type="NCBI Taxonomy" id="1236695"/>
    <lineage>
        <taxon>Bacteria</taxon>
        <taxon>Bacillati</taxon>
        <taxon>Cyanobacteriota</taxon>
        <taxon>Cyanophyceae</taxon>
        <taxon>Oscillatoriophycideae</taxon>
        <taxon>Oscillatoriales</taxon>
        <taxon>Sirenicapillariaceae</taxon>
        <taxon>Limnospira</taxon>
    </lineage>
</organism>
<keyword evidence="3" id="KW-1185">Reference proteome</keyword>
<evidence type="ECO:0000256" key="1">
    <source>
        <dbReference type="SAM" id="MobiDB-lite"/>
    </source>
</evidence>
<evidence type="ECO:0000313" key="2">
    <source>
        <dbReference type="EMBL" id="GCE96711.1"/>
    </source>
</evidence>